<proteinExistence type="inferred from homology"/>
<dbReference type="SUPFAM" id="SSF55811">
    <property type="entry name" value="Nudix"/>
    <property type="match status" value="1"/>
</dbReference>
<keyword evidence="8" id="KW-0520">NAD</keyword>
<dbReference type="GO" id="GO:0005829">
    <property type="term" value="C:cytosol"/>
    <property type="evidence" value="ECO:0007669"/>
    <property type="project" value="TreeGrafter"/>
</dbReference>
<evidence type="ECO:0000313" key="13">
    <source>
        <dbReference type="Proteomes" id="UP000228755"/>
    </source>
</evidence>
<keyword evidence="7" id="KW-0460">Magnesium</keyword>
<evidence type="ECO:0000256" key="6">
    <source>
        <dbReference type="ARBA" id="ARBA00022801"/>
    </source>
</evidence>
<sequence>MAADIHFSPLALTRALPFLPLAQGDIDYQVDRRGEPNLIENLLADPNTKVVLTRGGRIAVPRGQGDLVDYENVKMRLATLPGAYVSAELRHYPEAVAMFLGAYAGARGTSVVAVDITRVPEAGVTADIAAAGTRGADVLGVEDSGTVDGAMGKAGVAGQSGDPGSCGRMPGNHTHGSHPVALSVPDSAGQGADDAFDETVSLPGEVPPAKPTLLQQAVTRFDWVDLRGFAPHASAREAGQATSAITLSIWHSRQRFCPTCGSPVRPALGGWAQRCTNEADGNRVLFPRVEPAVITAIVDGRDRLLLQHNTAWKDPKLYSVSAGFVEAGENLEHACRREAMEETGIQLGEVRYLGSQPWPFPASLMMAFKAHAVTTDIQVDGEETMIARWVTRDEYTAELISGRMVAPGRATIARYMIEEWLGREL</sequence>
<dbReference type="PANTHER" id="PTHR42904:SF6">
    <property type="entry name" value="NAD-CAPPED RNA HYDROLASE NUDT12"/>
    <property type="match status" value="1"/>
</dbReference>
<evidence type="ECO:0000256" key="8">
    <source>
        <dbReference type="ARBA" id="ARBA00023027"/>
    </source>
</evidence>
<dbReference type="PROSITE" id="PS51462">
    <property type="entry name" value="NUDIX"/>
    <property type="match status" value="1"/>
</dbReference>
<gene>
    <name evidence="12" type="ORF">CUU80_07975</name>
</gene>
<organism evidence="12 13">
    <name type="scientific">Bifidobacterium scaligerum</name>
    <dbReference type="NCBI Taxonomy" id="2052656"/>
    <lineage>
        <taxon>Bacteria</taxon>
        <taxon>Bacillati</taxon>
        <taxon>Actinomycetota</taxon>
        <taxon>Actinomycetes</taxon>
        <taxon>Bifidobacteriales</taxon>
        <taxon>Bifidobacteriaceae</taxon>
        <taxon>Bifidobacterium</taxon>
    </lineage>
</organism>
<dbReference type="EC" id="3.6.1.22" evidence="4"/>
<evidence type="ECO:0000256" key="1">
    <source>
        <dbReference type="ARBA" id="ARBA00001946"/>
    </source>
</evidence>
<comment type="cofactor">
    <cofactor evidence="2">
        <name>Zn(2+)</name>
        <dbReference type="ChEBI" id="CHEBI:29105"/>
    </cofactor>
</comment>
<dbReference type="InterPro" id="IPR015376">
    <property type="entry name" value="Znr_NADH_PPase"/>
</dbReference>
<dbReference type="Pfam" id="PF09297">
    <property type="entry name" value="Zn_ribbon_NUD"/>
    <property type="match status" value="1"/>
</dbReference>
<feature type="domain" description="Nudix hydrolase" evidence="11">
    <location>
        <begin position="287"/>
        <end position="418"/>
    </location>
</feature>
<dbReference type="OrthoDB" id="9791656at2"/>
<keyword evidence="5" id="KW-0479">Metal-binding</keyword>
<evidence type="ECO:0000313" key="12">
    <source>
        <dbReference type="EMBL" id="PJM78669.1"/>
    </source>
</evidence>
<dbReference type="GO" id="GO:0035529">
    <property type="term" value="F:NADH pyrophosphatase activity"/>
    <property type="evidence" value="ECO:0007669"/>
    <property type="project" value="TreeGrafter"/>
</dbReference>
<evidence type="ECO:0000256" key="10">
    <source>
        <dbReference type="SAM" id="MobiDB-lite"/>
    </source>
</evidence>
<evidence type="ECO:0000256" key="7">
    <source>
        <dbReference type="ARBA" id="ARBA00022842"/>
    </source>
</evidence>
<dbReference type="RefSeq" id="WP_100496787.1">
    <property type="nucleotide sequence ID" value="NZ_PGLQ01000005.1"/>
</dbReference>
<reference evidence="12 13" key="1">
    <citation type="submission" date="2017-11" db="EMBL/GenBank/DDBJ databases">
        <title>Draft genome sequences of strains TRE 1, TRE D, TRE H and TRI 7, isolated from tamarins, belonging to four potential novel Bifidobacterium species.</title>
        <authorList>
            <person name="Mattarelli P."/>
            <person name="Modesto M."/>
            <person name="Bonetti A."/>
            <person name="Puglisi E."/>
            <person name="Morelli L."/>
        </authorList>
    </citation>
    <scope>NUCLEOTIDE SEQUENCE [LARGE SCALE GENOMIC DNA]</scope>
    <source>
        <strain evidence="13">TRED</strain>
    </source>
</reference>
<comment type="caution">
    <text evidence="12">The sequence shown here is derived from an EMBL/GenBank/DDBJ whole genome shotgun (WGS) entry which is preliminary data.</text>
</comment>
<evidence type="ECO:0000256" key="3">
    <source>
        <dbReference type="ARBA" id="ARBA00009595"/>
    </source>
</evidence>
<evidence type="ECO:0000256" key="5">
    <source>
        <dbReference type="ARBA" id="ARBA00022723"/>
    </source>
</evidence>
<evidence type="ECO:0000259" key="11">
    <source>
        <dbReference type="PROSITE" id="PS51462"/>
    </source>
</evidence>
<dbReference type="Gene3D" id="3.90.79.20">
    <property type="match status" value="1"/>
</dbReference>
<dbReference type="InterPro" id="IPR000086">
    <property type="entry name" value="NUDIX_hydrolase_dom"/>
</dbReference>
<dbReference type="AlphaFoldDB" id="A0A2M9HPG2"/>
<dbReference type="Pfam" id="PF00293">
    <property type="entry name" value="NUDIX"/>
    <property type="match status" value="1"/>
</dbReference>
<dbReference type="InterPro" id="IPR050241">
    <property type="entry name" value="NAD-cap_RNA_hydrolase_NudC"/>
</dbReference>
<keyword evidence="13" id="KW-1185">Reference proteome</keyword>
<dbReference type="CDD" id="cd03429">
    <property type="entry name" value="NUDIX_NADH_pyrophosphatase_Nudt13"/>
    <property type="match status" value="1"/>
</dbReference>
<feature type="region of interest" description="Disordered" evidence="10">
    <location>
        <begin position="155"/>
        <end position="178"/>
    </location>
</feature>
<dbReference type="InterPro" id="IPR020084">
    <property type="entry name" value="NUDIX_hydrolase_CS"/>
</dbReference>
<comment type="similarity">
    <text evidence="3">Belongs to the Nudix hydrolase family. NudC subfamily.</text>
</comment>
<dbReference type="GO" id="GO:0019677">
    <property type="term" value="P:NAD+ catabolic process"/>
    <property type="evidence" value="ECO:0007669"/>
    <property type="project" value="TreeGrafter"/>
</dbReference>
<dbReference type="Proteomes" id="UP000228755">
    <property type="component" value="Unassembled WGS sequence"/>
</dbReference>
<dbReference type="NCBIfam" id="NF001299">
    <property type="entry name" value="PRK00241.1"/>
    <property type="match status" value="1"/>
</dbReference>
<evidence type="ECO:0000256" key="4">
    <source>
        <dbReference type="ARBA" id="ARBA00012381"/>
    </source>
</evidence>
<dbReference type="PANTHER" id="PTHR42904">
    <property type="entry name" value="NUDIX HYDROLASE, NUDC SUBFAMILY"/>
    <property type="match status" value="1"/>
</dbReference>
<protein>
    <recommendedName>
        <fullName evidence="4">NAD(+) diphosphatase</fullName>
        <ecNumber evidence="4">3.6.1.22</ecNumber>
    </recommendedName>
</protein>
<dbReference type="GO" id="GO:0046872">
    <property type="term" value="F:metal ion binding"/>
    <property type="evidence" value="ECO:0007669"/>
    <property type="project" value="UniProtKB-KW"/>
</dbReference>
<comment type="cofactor">
    <cofactor evidence="1">
        <name>Mg(2+)</name>
        <dbReference type="ChEBI" id="CHEBI:18420"/>
    </cofactor>
</comment>
<evidence type="ECO:0000256" key="9">
    <source>
        <dbReference type="ARBA" id="ARBA00023679"/>
    </source>
</evidence>
<dbReference type="GO" id="GO:0006742">
    <property type="term" value="P:NADP+ catabolic process"/>
    <property type="evidence" value="ECO:0007669"/>
    <property type="project" value="TreeGrafter"/>
</dbReference>
<dbReference type="InterPro" id="IPR015797">
    <property type="entry name" value="NUDIX_hydrolase-like_dom_sf"/>
</dbReference>
<comment type="catalytic activity">
    <reaction evidence="9">
        <text>a 5'-end NAD(+)-phospho-ribonucleoside in mRNA + H2O = a 5'-end phospho-adenosine-phospho-ribonucleoside in mRNA + beta-nicotinamide D-ribonucleotide + 2 H(+)</text>
        <dbReference type="Rhea" id="RHEA:60876"/>
        <dbReference type="Rhea" id="RHEA-COMP:15698"/>
        <dbReference type="Rhea" id="RHEA-COMP:15719"/>
        <dbReference type="ChEBI" id="CHEBI:14649"/>
        <dbReference type="ChEBI" id="CHEBI:15377"/>
        <dbReference type="ChEBI" id="CHEBI:15378"/>
        <dbReference type="ChEBI" id="CHEBI:144029"/>
        <dbReference type="ChEBI" id="CHEBI:144051"/>
    </reaction>
    <physiologicalReaction direction="left-to-right" evidence="9">
        <dbReference type="Rhea" id="RHEA:60877"/>
    </physiologicalReaction>
</comment>
<dbReference type="EMBL" id="PGLQ01000005">
    <property type="protein sequence ID" value="PJM78669.1"/>
    <property type="molecule type" value="Genomic_DNA"/>
</dbReference>
<dbReference type="PROSITE" id="PS00893">
    <property type="entry name" value="NUDIX_BOX"/>
    <property type="match status" value="1"/>
</dbReference>
<dbReference type="InterPro" id="IPR049734">
    <property type="entry name" value="NudC-like_C"/>
</dbReference>
<dbReference type="Gene3D" id="3.90.79.10">
    <property type="entry name" value="Nucleoside Triphosphate Pyrophosphohydrolase"/>
    <property type="match status" value="1"/>
</dbReference>
<accession>A0A2M9HPG2</accession>
<evidence type="ECO:0000256" key="2">
    <source>
        <dbReference type="ARBA" id="ARBA00001947"/>
    </source>
</evidence>
<keyword evidence="6" id="KW-0378">Hydrolase</keyword>
<name>A0A2M9HPG2_9BIFI</name>